<reference evidence="3" key="1">
    <citation type="journal article" date="2023" name="GigaByte">
        <title>Genome assembly of the bearded iris, Iris pallida Lam.</title>
        <authorList>
            <person name="Bruccoleri R.E."/>
            <person name="Oakeley E.J."/>
            <person name="Faust A.M.E."/>
            <person name="Altorfer M."/>
            <person name="Dessus-Babus S."/>
            <person name="Burckhardt D."/>
            <person name="Oertli M."/>
            <person name="Naumann U."/>
            <person name="Petersen F."/>
            <person name="Wong J."/>
        </authorList>
    </citation>
    <scope>NUCLEOTIDE SEQUENCE</scope>
    <source>
        <strain evidence="3">GSM-AAB239-AS_SAM_17_03QT</strain>
    </source>
</reference>
<organism evidence="3 4">
    <name type="scientific">Iris pallida</name>
    <name type="common">Sweet iris</name>
    <dbReference type="NCBI Taxonomy" id="29817"/>
    <lineage>
        <taxon>Eukaryota</taxon>
        <taxon>Viridiplantae</taxon>
        <taxon>Streptophyta</taxon>
        <taxon>Embryophyta</taxon>
        <taxon>Tracheophyta</taxon>
        <taxon>Spermatophyta</taxon>
        <taxon>Magnoliopsida</taxon>
        <taxon>Liliopsida</taxon>
        <taxon>Asparagales</taxon>
        <taxon>Iridaceae</taxon>
        <taxon>Iridoideae</taxon>
        <taxon>Irideae</taxon>
        <taxon>Iris</taxon>
    </lineage>
</organism>
<evidence type="ECO:0000313" key="3">
    <source>
        <dbReference type="EMBL" id="KAJ6837286.1"/>
    </source>
</evidence>
<keyword evidence="1" id="KW-0175">Coiled coil</keyword>
<evidence type="ECO:0000256" key="2">
    <source>
        <dbReference type="SAM" id="MobiDB-lite"/>
    </source>
</evidence>
<reference evidence="3" key="2">
    <citation type="submission" date="2023-04" db="EMBL/GenBank/DDBJ databases">
        <authorList>
            <person name="Bruccoleri R.E."/>
            <person name="Oakeley E.J."/>
            <person name="Faust A.-M."/>
            <person name="Dessus-Babus S."/>
            <person name="Altorfer M."/>
            <person name="Burckhardt D."/>
            <person name="Oertli M."/>
            <person name="Naumann U."/>
            <person name="Petersen F."/>
            <person name="Wong J."/>
        </authorList>
    </citation>
    <scope>NUCLEOTIDE SEQUENCE</scope>
    <source>
        <strain evidence="3">GSM-AAB239-AS_SAM_17_03QT</strain>
        <tissue evidence="3">Leaf</tissue>
    </source>
</reference>
<dbReference type="EMBL" id="JANAVB010011399">
    <property type="protein sequence ID" value="KAJ6837286.1"/>
    <property type="molecule type" value="Genomic_DNA"/>
</dbReference>
<evidence type="ECO:0000256" key="1">
    <source>
        <dbReference type="SAM" id="Coils"/>
    </source>
</evidence>
<feature type="region of interest" description="Disordered" evidence="2">
    <location>
        <begin position="184"/>
        <end position="249"/>
    </location>
</feature>
<dbReference type="PANTHER" id="PTHR35689">
    <property type="entry name" value="EARLY ENDOSOME ANTIGEN"/>
    <property type="match status" value="1"/>
</dbReference>
<dbReference type="PANTHER" id="PTHR35689:SF1">
    <property type="entry name" value="EARLY ENDOSOME ANTIGEN"/>
    <property type="match status" value="1"/>
</dbReference>
<feature type="compositionally biased region" description="Polar residues" evidence="2">
    <location>
        <begin position="226"/>
        <end position="243"/>
    </location>
</feature>
<dbReference type="AlphaFoldDB" id="A0AAX6H8G0"/>
<feature type="coiled-coil region" evidence="1">
    <location>
        <begin position="109"/>
        <end position="177"/>
    </location>
</feature>
<gene>
    <name evidence="3" type="ORF">M6B38_122095</name>
</gene>
<evidence type="ECO:0000313" key="4">
    <source>
        <dbReference type="Proteomes" id="UP001140949"/>
    </source>
</evidence>
<sequence length="249" mass="28943">MDLPQETDDYIKQSIDHSLGLPVSARTLQLKLHGSESERHRLQDLIFLLEERLRESQKRVDQYKAEASMNAQGLRRCVEEKEVMAAEYGSLRAHCAKLEKECVLYQRDFEKVVESFDELEKENRELRVRQQDDSSISELAAEIESLKKDKENLRINLLRAEEEVKVLFEENRLLDEENKRLVKHLSKERRRQSESKTSSSKSSAKGKRKSSLAESSPTQRVIDFNCSDSPRQPLSSLQQNSPDSIRMHE</sequence>
<feature type="coiled-coil region" evidence="1">
    <location>
        <begin position="39"/>
        <end position="66"/>
    </location>
</feature>
<keyword evidence="4" id="KW-1185">Reference proteome</keyword>
<accession>A0AAX6H8G0</accession>
<proteinExistence type="predicted"/>
<name>A0AAX6H8G0_IRIPA</name>
<dbReference type="Proteomes" id="UP001140949">
    <property type="component" value="Unassembled WGS sequence"/>
</dbReference>
<comment type="caution">
    <text evidence="3">The sequence shown here is derived from an EMBL/GenBank/DDBJ whole genome shotgun (WGS) entry which is preliminary data.</text>
</comment>
<protein>
    <submittedName>
        <fullName evidence="3">Uncharacterized protein</fullName>
    </submittedName>
</protein>